<evidence type="ECO:0000256" key="4">
    <source>
        <dbReference type="ARBA" id="ARBA00023163"/>
    </source>
</evidence>
<comment type="caution">
    <text evidence="6">The sequence shown here is derived from an EMBL/GenBank/DDBJ whole genome shotgun (WGS) entry which is preliminary data.</text>
</comment>
<dbReference type="InterPro" id="IPR005119">
    <property type="entry name" value="LysR_subst-bd"/>
</dbReference>
<evidence type="ECO:0000259" key="5">
    <source>
        <dbReference type="PROSITE" id="PS50931"/>
    </source>
</evidence>
<dbReference type="PANTHER" id="PTHR30346">
    <property type="entry name" value="TRANSCRIPTIONAL DUAL REGULATOR HCAR-RELATED"/>
    <property type="match status" value="1"/>
</dbReference>
<dbReference type="GO" id="GO:0032993">
    <property type="term" value="C:protein-DNA complex"/>
    <property type="evidence" value="ECO:0007669"/>
    <property type="project" value="TreeGrafter"/>
</dbReference>
<dbReference type="EMBL" id="JACHMX010000001">
    <property type="protein sequence ID" value="MBB5850683.1"/>
    <property type="molecule type" value="Genomic_DNA"/>
</dbReference>
<dbReference type="FunFam" id="1.10.10.10:FF:000001">
    <property type="entry name" value="LysR family transcriptional regulator"/>
    <property type="match status" value="1"/>
</dbReference>
<dbReference type="Gene3D" id="3.40.190.290">
    <property type="match status" value="1"/>
</dbReference>
<dbReference type="InterPro" id="IPR036390">
    <property type="entry name" value="WH_DNA-bd_sf"/>
</dbReference>
<dbReference type="Proteomes" id="UP000580861">
    <property type="component" value="Unassembled WGS sequence"/>
</dbReference>
<dbReference type="RefSeq" id="WP_184891913.1">
    <property type="nucleotide sequence ID" value="NZ_JACHMX010000001.1"/>
</dbReference>
<evidence type="ECO:0000313" key="7">
    <source>
        <dbReference type="Proteomes" id="UP000580861"/>
    </source>
</evidence>
<keyword evidence="3 6" id="KW-0238">DNA-binding</keyword>
<feature type="domain" description="HTH lysR-type" evidence="5">
    <location>
        <begin position="1"/>
        <end position="58"/>
    </location>
</feature>
<evidence type="ECO:0000313" key="6">
    <source>
        <dbReference type="EMBL" id="MBB5850683.1"/>
    </source>
</evidence>
<accession>A0A841AUQ5</accession>
<dbReference type="PANTHER" id="PTHR30346:SF28">
    <property type="entry name" value="HTH-TYPE TRANSCRIPTIONAL REGULATOR CYNR"/>
    <property type="match status" value="1"/>
</dbReference>
<dbReference type="InterPro" id="IPR000847">
    <property type="entry name" value="LysR_HTH_N"/>
</dbReference>
<comment type="similarity">
    <text evidence="1">Belongs to the LysR transcriptional regulatory family.</text>
</comment>
<dbReference type="AlphaFoldDB" id="A0A841AUQ5"/>
<dbReference type="Pfam" id="PF00126">
    <property type="entry name" value="HTH_1"/>
    <property type="match status" value="1"/>
</dbReference>
<sequence>METRQLECFVAVAEELSFTRAARRLFAVQSTVSATIQALEGELGVKLFDRSTRRVALSAAGKVFLPEAKAALEAVDRAREVVADASAGLRGSLRIGTLTSVGGLDLPDLLGAFHRRYPLVDLHVTVSITGSTGLAEDLRQGRLDVALLGLPESDLAGFRTKPLGSVPFVAVLPDGHRLGGRRSLTLADVAGESFVDNPRGFGNRVALDRAFEAIGAPRRVIVEVADLRVVPAYVAAGLGIAVVPDLRLLTGVRTIPLDAPGLVWPLTIATRGERSPGPAARLLLDLIDGGEYSITVPARI</sequence>
<dbReference type="SUPFAM" id="SSF53850">
    <property type="entry name" value="Periplasmic binding protein-like II"/>
    <property type="match status" value="1"/>
</dbReference>
<dbReference type="PRINTS" id="PR00039">
    <property type="entry name" value="HTHLYSR"/>
</dbReference>
<evidence type="ECO:0000256" key="2">
    <source>
        <dbReference type="ARBA" id="ARBA00023015"/>
    </source>
</evidence>
<protein>
    <submittedName>
        <fullName evidence="6">DNA-binding transcriptional LysR family regulator</fullName>
    </submittedName>
</protein>
<dbReference type="Gene3D" id="1.10.10.10">
    <property type="entry name" value="Winged helix-like DNA-binding domain superfamily/Winged helix DNA-binding domain"/>
    <property type="match status" value="1"/>
</dbReference>
<evidence type="ECO:0000256" key="3">
    <source>
        <dbReference type="ARBA" id="ARBA00023125"/>
    </source>
</evidence>
<reference evidence="6 7" key="1">
    <citation type="submission" date="2020-08" db="EMBL/GenBank/DDBJ databases">
        <title>Sequencing the genomes of 1000 actinobacteria strains.</title>
        <authorList>
            <person name="Klenk H.-P."/>
        </authorList>
    </citation>
    <scope>NUCLEOTIDE SEQUENCE [LARGE SCALE GENOMIC DNA]</scope>
    <source>
        <strain evidence="6 7">DSM 45272</strain>
    </source>
</reference>
<dbReference type="GO" id="GO:0003677">
    <property type="term" value="F:DNA binding"/>
    <property type="evidence" value="ECO:0007669"/>
    <property type="project" value="UniProtKB-KW"/>
</dbReference>
<keyword evidence="2" id="KW-0805">Transcription regulation</keyword>
<organism evidence="6 7">
    <name type="scientific">Amycolatopsis umgeniensis</name>
    <dbReference type="NCBI Taxonomy" id="336628"/>
    <lineage>
        <taxon>Bacteria</taxon>
        <taxon>Bacillati</taxon>
        <taxon>Actinomycetota</taxon>
        <taxon>Actinomycetes</taxon>
        <taxon>Pseudonocardiales</taxon>
        <taxon>Pseudonocardiaceae</taxon>
        <taxon>Amycolatopsis</taxon>
    </lineage>
</organism>
<keyword evidence="7" id="KW-1185">Reference proteome</keyword>
<keyword evidence="4" id="KW-0804">Transcription</keyword>
<dbReference type="PROSITE" id="PS50931">
    <property type="entry name" value="HTH_LYSR"/>
    <property type="match status" value="1"/>
</dbReference>
<dbReference type="Pfam" id="PF03466">
    <property type="entry name" value="LysR_substrate"/>
    <property type="match status" value="1"/>
</dbReference>
<name>A0A841AUQ5_9PSEU</name>
<dbReference type="InterPro" id="IPR036388">
    <property type="entry name" value="WH-like_DNA-bd_sf"/>
</dbReference>
<proteinExistence type="inferred from homology"/>
<dbReference type="SUPFAM" id="SSF46785">
    <property type="entry name" value="Winged helix' DNA-binding domain"/>
    <property type="match status" value="1"/>
</dbReference>
<evidence type="ECO:0000256" key="1">
    <source>
        <dbReference type="ARBA" id="ARBA00009437"/>
    </source>
</evidence>
<dbReference type="GO" id="GO:0003700">
    <property type="term" value="F:DNA-binding transcription factor activity"/>
    <property type="evidence" value="ECO:0007669"/>
    <property type="project" value="InterPro"/>
</dbReference>
<gene>
    <name evidence="6" type="ORF">HDA45_000770</name>
</gene>